<evidence type="ECO:0000313" key="2">
    <source>
        <dbReference type="Proteomes" id="UP000254879"/>
    </source>
</evidence>
<evidence type="ECO:0000313" key="1">
    <source>
        <dbReference type="EMBL" id="STY43250.1"/>
    </source>
</evidence>
<accession>A0A378MA70</accession>
<reference evidence="1 2" key="1">
    <citation type="submission" date="2018-06" db="EMBL/GenBank/DDBJ databases">
        <authorList>
            <consortium name="Pathogen Informatics"/>
            <person name="Doyle S."/>
        </authorList>
    </citation>
    <scope>NUCLEOTIDE SEQUENCE [LARGE SCALE GENOMIC DNA]</scope>
    <source>
        <strain evidence="2">NCTC 10815</strain>
    </source>
</reference>
<gene>
    <name evidence="1" type="ORF">NCTC10815_00538</name>
</gene>
<dbReference type="AlphaFoldDB" id="A0A378MA70"/>
<organism evidence="1 2">
    <name type="scientific">Listeria grayi</name>
    <name type="common">Listeria murrayi</name>
    <dbReference type="NCBI Taxonomy" id="1641"/>
    <lineage>
        <taxon>Bacteria</taxon>
        <taxon>Bacillati</taxon>
        <taxon>Bacillota</taxon>
        <taxon>Bacilli</taxon>
        <taxon>Bacillales</taxon>
        <taxon>Listeriaceae</taxon>
        <taxon>Listeria</taxon>
    </lineage>
</organism>
<dbReference type="Proteomes" id="UP000254879">
    <property type="component" value="Unassembled WGS sequence"/>
</dbReference>
<sequence>MAKKTVETNETTVELSIDQVKELLIETGKNRGR</sequence>
<protein>
    <submittedName>
        <fullName evidence="1">Uncharacterized protein</fullName>
    </submittedName>
</protein>
<dbReference type="EMBL" id="UGPG01000001">
    <property type="protein sequence ID" value="STY43250.1"/>
    <property type="molecule type" value="Genomic_DNA"/>
</dbReference>
<proteinExistence type="predicted"/>
<name>A0A378MA70_LISGR</name>